<feature type="non-terminal residue" evidence="5">
    <location>
        <position position="44"/>
    </location>
</feature>
<name>R0KU95_ANAPL</name>
<comment type="subcellular location">
    <subcellularLocation>
        <location evidence="1">Membrane</location>
    </subcellularLocation>
</comment>
<keyword evidence="6" id="KW-1185">Reference proteome</keyword>
<feature type="non-terminal residue" evidence="5">
    <location>
        <position position="1"/>
    </location>
</feature>
<evidence type="ECO:0000256" key="1">
    <source>
        <dbReference type="ARBA" id="ARBA00004370"/>
    </source>
</evidence>
<dbReference type="Gene3D" id="1.10.286.90">
    <property type="entry name" value="MFS transporter, transmembrane helix TM10b"/>
    <property type="match status" value="1"/>
</dbReference>
<keyword evidence="3" id="KW-1133">Transmembrane helix</keyword>
<evidence type="ECO:0000313" key="5">
    <source>
        <dbReference type="EMBL" id="EOA92744.1"/>
    </source>
</evidence>
<evidence type="ECO:0000256" key="3">
    <source>
        <dbReference type="ARBA" id="ARBA00022989"/>
    </source>
</evidence>
<sequence length="44" mass="4921">VLPESARWLVTKGKIEEAKKVLQKAASINKRTIPPDLLEQVPKP</sequence>
<evidence type="ECO:0000256" key="4">
    <source>
        <dbReference type="ARBA" id="ARBA00023136"/>
    </source>
</evidence>
<reference evidence="6" key="1">
    <citation type="journal article" date="2013" name="Nat. Genet.">
        <title>The duck genome and transcriptome provide insight into an avian influenza virus reservoir species.</title>
        <authorList>
            <person name="Huang Y."/>
            <person name="Li Y."/>
            <person name="Burt D.W."/>
            <person name="Chen H."/>
            <person name="Zhang Y."/>
            <person name="Qian W."/>
            <person name="Kim H."/>
            <person name="Gan S."/>
            <person name="Zhao Y."/>
            <person name="Li J."/>
            <person name="Yi K."/>
            <person name="Feng H."/>
            <person name="Zhu P."/>
            <person name="Li B."/>
            <person name="Liu Q."/>
            <person name="Fairley S."/>
            <person name="Magor K.E."/>
            <person name="Du Z."/>
            <person name="Hu X."/>
            <person name="Goodman L."/>
            <person name="Tafer H."/>
            <person name="Vignal A."/>
            <person name="Lee T."/>
            <person name="Kim K.W."/>
            <person name="Sheng Z."/>
            <person name="An Y."/>
            <person name="Searle S."/>
            <person name="Herrero J."/>
            <person name="Groenen M.A."/>
            <person name="Crooijmans R.P."/>
            <person name="Faraut T."/>
            <person name="Cai Q."/>
            <person name="Webster R.G."/>
            <person name="Aldridge J.R."/>
            <person name="Warren W.C."/>
            <person name="Bartschat S."/>
            <person name="Kehr S."/>
            <person name="Marz M."/>
            <person name="Stadler P.F."/>
            <person name="Smith J."/>
            <person name="Kraus R.H."/>
            <person name="Zhao Y."/>
            <person name="Ren L."/>
            <person name="Fei J."/>
            <person name="Morisson M."/>
            <person name="Kaiser P."/>
            <person name="Griffin D.K."/>
            <person name="Rao M."/>
            <person name="Pitel F."/>
            <person name="Wang J."/>
            <person name="Li N."/>
        </authorList>
    </citation>
    <scope>NUCLEOTIDE SEQUENCE [LARGE SCALE GENOMIC DNA]</scope>
</reference>
<keyword evidence="4" id="KW-0472">Membrane</keyword>
<dbReference type="EMBL" id="KB816431">
    <property type="protein sequence ID" value="EOA92744.1"/>
    <property type="molecule type" value="Genomic_DNA"/>
</dbReference>
<protein>
    <submittedName>
        <fullName evidence="5">Solute carrier family 22 member 14</fullName>
    </submittedName>
</protein>
<dbReference type="AlphaFoldDB" id="R0KU95"/>
<organism evidence="5 6">
    <name type="scientific">Anas platyrhynchos</name>
    <name type="common">Mallard</name>
    <name type="synonym">Anas boschas</name>
    <dbReference type="NCBI Taxonomy" id="8839"/>
    <lineage>
        <taxon>Eukaryota</taxon>
        <taxon>Metazoa</taxon>
        <taxon>Chordata</taxon>
        <taxon>Craniata</taxon>
        <taxon>Vertebrata</taxon>
        <taxon>Euteleostomi</taxon>
        <taxon>Archelosauria</taxon>
        <taxon>Archosauria</taxon>
        <taxon>Dinosauria</taxon>
        <taxon>Saurischia</taxon>
        <taxon>Theropoda</taxon>
        <taxon>Coelurosauria</taxon>
        <taxon>Aves</taxon>
        <taxon>Neognathae</taxon>
        <taxon>Galloanserae</taxon>
        <taxon>Anseriformes</taxon>
        <taxon>Anatidae</taxon>
        <taxon>Anatinae</taxon>
        <taxon>Anas</taxon>
    </lineage>
</organism>
<dbReference type="Pfam" id="PF00083">
    <property type="entry name" value="Sugar_tr"/>
    <property type="match status" value="1"/>
</dbReference>
<evidence type="ECO:0000313" key="6">
    <source>
        <dbReference type="Proteomes" id="UP000296049"/>
    </source>
</evidence>
<proteinExistence type="predicted"/>
<dbReference type="GO" id="GO:0022857">
    <property type="term" value="F:transmembrane transporter activity"/>
    <property type="evidence" value="ECO:0007669"/>
    <property type="project" value="InterPro"/>
</dbReference>
<dbReference type="GO" id="GO:0016020">
    <property type="term" value="C:membrane"/>
    <property type="evidence" value="ECO:0007669"/>
    <property type="project" value="UniProtKB-SubCell"/>
</dbReference>
<dbReference type="Proteomes" id="UP000296049">
    <property type="component" value="Unassembled WGS sequence"/>
</dbReference>
<gene>
    <name evidence="5" type="ORF">Anapl_18511</name>
</gene>
<dbReference type="InterPro" id="IPR005828">
    <property type="entry name" value="MFS_sugar_transport-like"/>
</dbReference>
<evidence type="ECO:0000256" key="2">
    <source>
        <dbReference type="ARBA" id="ARBA00022692"/>
    </source>
</evidence>
<accession>R0KU95</accession>
<keyword evidence="2" id="KW-0812">Transmembrane</keyword>